<evidence type="ECO:0000313" key="3">
    <source>
        <dbReference type="EMBL" id="TCV99698.1"/>
    </source>
</evidence>
<dbReference type="InterPro" id="IPR006840">
    <property type="entry name" value="ChaC"/>
</dbReference>
<dbReference type="InterPro" id="IPR013024">
    <property type="entry name" value="GGCT-like"/>
</dbReference>
<dbReference type="Gene3D" id="3.10.490.10">
    <property type="entry name" value="Gamma-glutamyl cyclotransferase-like"/>
    <property type="match status" value="1"/>
</dbReference>
<dbReference type="AlphaFoldDB" id="A0A4R3Z3S0"/>
<dbReference type="InterPro" id="IPR036568">
    <property type="entry name" value="GGCT-like_sf"/>
</dbReference>
<dbReference type="SUPFAM" id="SSF110857">
    <property type="entry name" value="Gamma-glutamyl cyclotransferase-like"/>
    <property type="match status" value="1"/>
</dbReference>
<comment type="caution">
    <text evidence="3">The sequence shown here is derived from an EMBL/GenBank/DDBJ whole genome shotgun (WGS) entry which is preliminary data.</text>
</comment>
<name>A0A4R3Z3S0_9GAMM</name>
<evidence type="ECO:0000313" key="4">
    <source>
        <dbReference type="Proteomes" id="UP000295719"/>
    </source>
</evidence>
<dbReference type="Proteomes" id="UP000295719">
    <property type="component" value="Unassembled WGS sequence"/>
</dbReference>
<reference evidence="3 4" key="1">
    <citation type="submission" date="2019-03" db="EMBL/GenBank/DDBJ databases">
        <title>Genomic Encyclopedia of Type Strains, Phase IV (KMG-IV): sequencing the most valuable type-strain genomes for metagenomic binning, comparative biology and taxonomic classification.</title>
        <authorList>
            <person name="Goeker M."/>
        </authorList>
    </citation>
    <scope>NUCLEOTIDE SEQUENCE [LARGE SCALE GENOMIC DNA]</scope>
    <source>
        <strain evidence="3 4">DSM 19580</strain>
    </source>
</reference>
<dbReference type="PANTHER" id="PTHR12192:SF2">
    <property type="entry name" value="GLUTATHIONE-SPECIFIC GAMMA-GLUTAMYLCYCLOTRANSFERASE 2"/>
    <property type="match status" value="1"/>
</dbReference>
<dbReference type="GO" id="GO:0061928">
    <property type="term" value="F:glutathione specific gamma-glutamylcyclotransferase activity"/>
    <property type="evidence" value="ECO:0007669"/>
    <property type="project" value="UniProtKB-EC"/>
</dbReference>
<protein>
    <recommendedName>
        <fullName evidence="1">glutathione-specific gamma-glutamylcyclotransferase</fullName>
        <ecNumber evidence="1">4.3.2.7</ecNumber>
    </recommendedName>
</protein>
<dbReference type="EC" id="4.3.2.7" evidence="1"/>
<dbReference type="GO" id="GO:0006751">
    <property type="term" value="P:glutathione catabolic process"/>
    <property type="evidence" value="ECO:0007669"/>
    <property type="project" value="InterPro"/>
</dbReference>
<organism evidence="3 4">
    <name type="scientific">Biostraticola tofi</name>
    <dbReference type="NCBI Taxonomy" id="466109"/>
    <lineage>
        <taxon>Bacteria</taxon>
        <taxon>Pseudomonadati</taxon>
        <taxon>Pseudomonadota</taxon>
        <taxon>Gammaproteobacteria</taxon>
        <taxon>Enterobacterales</taxon>
        <taxon>Bruguierivoracaceae</taxon>
        <taxon>Biostraticola</taxon>
    </lineage>
</organism>
<accession>A0A4R3Z3S0</accession>
<dbReference type="RefSeq" id="WP_131863252.1">
    <property type="nucleotide sequence ID" value="NZ_SMCR01000001.1"/>
</dbReference>
<proteinExistence type="predicted"/>
<dbReference type="GO" id="GO:0005737">
    <property type="term" value="C:cytoplasm"/>
    <property type="evidence" value="ECO:0007669"/>
    <property type="project" value="TreeGrafter"/>
</dbReference>
<dbReference type="Pfam" id="PF04752">
    <property type="entry name" value="ChaC"/>
    <property type="match status" value="1"/>
</dbReference>
<dbReference type="PANTHER" id="PTHR12192">
    <property type="entry name" value="CATION TRANSPORT PROTEIN CHAC-RELATED"/>
    <property type="match status" value="1"/>
</dbReference>
<evidence type="ECO:0000256" key="1">
    <source>
        <dbReference type="ARBA" id="ARBA00012344"/>
    </source>
</evidence>
<keyword evidence="2" id="KW-0456">Lyase</keyword>
<gene>
    <name evidence="3" type="ORF">EDC52_10130</name>
</gene>
<dbReference type="OrthoDB" id="9795692at2"/>
<evidence type="ECO:0000256" key="2">
    <source>
        <dbReference type="ARBA" id="ARBA00023239"/>
    </source>
</evidence>
<dbReference type="EMBL" id="SMCR01000001">
    <property type="protein sequence ID" value="TCV99698.1"/>
    <property type="molecule type" value="Genomic_DNA"/>
</dbReference>
<sequence length="235" mass="26391">MLTRDFLQKADCKTAFGIIDETLLLTPEQRHASLLCTLSRRPDNSPVWIFGYGSLMWNPVFEAEEVRPAELTGWHRAFCLRLIAGRGTSSQPGRMLALKEGGQTTGLAFRLPEERLVEELELLWKREMLTGCYIPTWSELTLDGDQQVTALVFVMDPAHPFFEADTRSQIIAPLIACASGPLGTNAQYLFALEQELNNYGMQDDCMVELVQHVRQLIQARSALNQDAFDDPGMAL</sequence>
<keyword evidence="4" id="KW-1185">Reference proteome</keyword>
<dbReference type="CDD" id="cd06661">
    <property type="entry name" value="GGCT_like"/>
    <property type="match status" value="1"/>
</dbReference>